<keyword evidence="2" id="KW-1185">Reference proteome</keyword>
<dbReference type="InterPro" id="IPR003615">
    <property type="entry name" value="HNH_nuc"/>
</dbReference>
<dbReference type="EMBL" id="BHYM01000005">
    <property type="protein sequence ID" value="GCE36768.1"/>
    <property type="molecule type" value="Genomic_DNA"/>
</dbReference>
<sequence>MTPLDPVDVAGRVVQLLESGRRESTYKLATLLALVDICVENTTAPDGSLIVPVNEITHRIVAYYWPQVRVFNDHGRLSQNKSGRSIPDRIADVRIKLAAESLRTAEAAREAERPDYVRLIRSLRLTVAQQPLTHLQTVPHVRDRDTRDDFLFDASGFHKKMTVGEVDRIGTITLRPGIPEGLRRTSALLRAFIRTAWTHDVVAFNRAELDAEDLDGFLFGTDRTALRSLVEPLRDLQNDLCFYCDRRMAGDVHVDHVVAWSMIPIDGVANLVAADSRCNLDKSASIPVRAHVDRALERPHLTEIARTTRLPLLYRRTSSAADGLFASLPVGSILWRGVRDYEPHTA</sequence>
<dbReference type="RefSeq" id="WP_124389637.1">
    <property type="nucleotide sequence ID" value="NZ_BHYM01000005.1"/>
</dbReference>
<proteinExistence type="predicted"/>
<dbReference type="CDD" id="cd00085">
    <property type="entry name" value="HNHc"/>
    <property type="match status" value="1"/>
</dbReference>
<name>A0A402BZJ1_RHOWR</name>
<comment type="caution">
    <text evidence="1">The sequence shown here is derived from an EMBL/GenBank/DDBJ whole genome shotgun (WGS) entry which is preliminary data.</text>
</comment>
<dbReference type="Proteomes" id="UP000287519">
    <property type="component" value="Unassembled WGS sequence"/>
</dbReference>
<protein>
    <submittedName>
        <fullName evidence="1">Uncharacterized protein</fullName>
    </submittedName>
</protein>
<dbReference type="AlphaFoldDB" id="A0A402BZJ1"/>
<accession>A0A402BZJ1</accession>
<dbReference type="OrthoDB" id="4364653at2"/>
<reference evidence="1 2" key="1">
    <citation type="submission" date="2018-11" db="EMBL/GenBank/DDBJ databases">
        <title>Microbial catabolism of amino acid.</title>
        <authorList>
            <person name="Hibi M."/>
            <person name="Ogawa J."/>
        </authorList>
    </citation>
    <scope>NUCLEOTIDE SEQUENCE [LARGE SCALE GENOMIC DNA]</scope>
    <source>
        <strain evidence="1 2">C31-06</strain>
    </source>
</reference>
<evidence type="ECO:0000313" key="1">
    <source>
        <dbReference type="EMBL" id="GCE36768.1"/>
    </source>
</evidence>
<evidence type="ECO:0000313" key="2">
    <source>
        <dbReference type="Proteomes" id="UP000287519"/>
    </source>
</evidence>
<dbReference type="Gene3D" id="1.10.30.50">
    <property type="match status" value="1"/>
</dbReference>
<gene>
    <name evidence="1" type="ORF">Rhow_005768</name>
</gene>
<organism evidence="1 2">
    <name type="scientific">Rhodococcus wratislaviensis</name>
    <name type="common">Tsukamurella wratislaviensis</name>
    <dbReference type="NCBI Taxonomy" id="44752"/>
    <lineage>
        <taxon>Bacteria</taxon>
        <taxon>Bacillati</taxon>
        <taxon>Actinomycetota</taxon>
        <taxon>Actinomycetes</taxon>
        <taxon>Mycobacteriales</taxon>
        <taxon>Nocardiaceae</taxon>
        <taxon>Rhodococcus</taxon>
    </lineage>
</organism>